<comment type="caution">
    <text evidence="3">The sequence shown here is derived from an EMBL/GenBank/DDBJ whole genome shotgun (WGS) entry which is preliminary data.</text>
</comment>
<dbReference type="InterPro" id="IPR011856">
    <property type="entry name" value="tRNA_endonuc-like_dom_sf"/>
</dbReference>
<protein>
    <recommendedName>
        <fullName evidence="2">Restriction endonuclease type IV Mrr domain-containing protein</fullName>
    </recommendedName>
</protein>
<feature type="domain" description="Restriction endonuclease type IV Mrr" evidence="2">
    <location>
        <begin position="1"/>
        <end position="41"/>
    </location>
</feature>
<dbReference type="InterPro" id="IPR007560">
    <property type="entry name" value="Restrct_endonuc_IV_Mrr"/>
</dbReference>
<name>A0A8J3ZI36_9ACTN</name>
<evidence type="ECO:0000313" key="4">
    <source>
        <dbReference type="Proteomes" id="UP000612585"/>
    </source>
</evidence>
<evidence type="ECO:0000256" key="1">
    <source>
        <dbReference type="SAM" id="MobiDB-lite"/>
    </source>
</evidence>
<accession>A0A8J3ZI36</accession>
<organism evidence="3 4">
    <name type="scientific">Virgisporangium aurantiacum</name>
    <dbReference type="NCBI Taxonomy" id="175570"/>
    <lineage>
        <taxon>Bacteria</taxon>
        <taxon>Bacillati</taxon>
        <taxon>Actinomycetota</taxon>
        <taxon>Actinomycetes</taxon>
        <taxon>Micromonosporales</taxon>
        <taxon>Micromonosporaceae</taxon>
        <taxon>Virgisporangium</taxon>
    </lineage>
</organism>
<dbReference type="Pfam" id="PF04471">
    <property type="entry name" value="Mrr_cat"/>
    <property type="match status" value="1"/>
</dbReference>
<feature type="region of interest" description="Disordered" evidence="1">
    <location>
        <begin position="62"/>
        <end position="88"/>
    </location>
</feature>
<reference evidence="3" key="1">
    <citation type="submission" date="2021-01" db="EMBL/GenBank/DDBJ databases">
        <title>Whole genome shotgun sequence of Virgisporangium aurantiacum NBRC 16421.</title>
        <authorList>
            <person name="Komaki H."/>
            <person name="Tamura T."/>
        </authorList>
    </citation>
    <scope>NUCLEOTIDE SEQUENCE</scope>
    <source>
        <strain evidence="3">NBRC 16421</strain>
    </source>
</reference>
<dbReference type="Gene3D" id="3.40.1350.10">
    <property type="match status" value="1"/>
</dbReference>
<dbReference type="GO" id="GO:0009307">
    <property type="term" value="P:DNA restriction-modification system"/>
    <property type="evidence" value="ECO:0007669"/>
    <property type="project" value="InterPro"/>
</dbReference>
<dbReference type="GO" id="GO:0003677">
    <property type="term" value="F:DNA binding"/>
    <property type="evidence" value="ECO:0007669"/>
    <property type="project" value="InterPro"/>
</dbReference>
<gene>
    <name evidence="3" type="ORF">Vau01_121400</name>
</gene>
<dbReference type="GO" id="GO:0004519">
    <property type="term" value="F:endonuclease activity"/>
    <property type="evidence" value="ECO:0007669"/>
    <property type="project" value="InterPro"/>
</dbReference>
<dbReference type="Proteomes" id="UP000612585">
    <property type="component" value="Unassembled WGS sequence"/>
</dbReference>
<evidence type="ECO:0000259" key="2">
    <source>
        <dbReference type="Pfam" id="PF04471"/>
    </source>
</evidence>
<evidence type="ECO:0000313" key="3">
    <source>
        <dbReference type="EMBL" id="GIJ64624.1"/>
    </source>
</evidence>
<dbReference type="EMBL" id="BOPG01000123">
    <property type="protein sequence ID" value="GIJ64624.1"/>
    <property type="molecule type" value="Genomic_DNA"/>
</dbReference>
<dbReference type="AlphaFoldDB" id="A0A8J3ZI36"/>
<keyword evidence="4" id="KW-1185">Reference proteome</keyword>
<sequence length="277" mass="30426">MEEKKAGRGILVTTSWFTAGGRQKAHEHGRMQLVDGQNLIFLIEKYVGKHVVISVKRPRNAASIDQPDLPEGQDSALTKSSSPLPRRQPPIRVGLRFGHIISPPNAIFVRVQGGSVRTCSAWRGKSEVVHRYQVDPDQGRLDRPSIVITDDDHLVGPQSGRDHGRIAISIVIGEFRDHIEQPPIRLDASEQVVLPRVQPLRLAGSAKRGTVQTGRIGEAGHGALGFGAQRRVLRVGRLRPGPDRVQFAEGRHGHLLPPARSTLQTQHRKGYIGNPTA</sequence>
<proteinExistence type="predicted"/>